<gene>
    <name evidence="2" type="ORF">Rsub_10698</name>
</gene>
<sequence length="347" mass="38041">MEDPDEEWREYPVWLQAAVRDEAGDKTARVVDADNCGDTPQNGRVRVKAIELPDTLEQAVGCARQRYVVQENSVVLLTAGPSEQPYIGLVQKIWMEEGAESEEREGGRWYSPQSFFFEMYYFYRYREVVNSDGAGMAAHPLALQSGTSGGVLKVAKGRKGKHGRAPDAGSERQLMFSNHCTWEEEDEAARAICAESFLYAVQVHWLTERDALPLLYYEAADGSLHQRRAPGFVVRFFNYFDAPVWHKRPSRVYGLEQAWPHEATRALVKKLLREYREKDGERAAANQRLLGKHGAAGGAKPAAAAAGQQPGGPAPRLDCPSPRLGGLESPAGGGGDGEAGGSDGGFG</sequence>
<dbReference type="Proteomes" id="UP000247498">
    <property type="component" value="Unassembled WGS sequence"/>
</dbReference>
<feature type="compositionally biased region" description="Low complexity" evidence="1">
    <location>
        <begin position="298"/>
        <end position="308"/>
    </location>
</feature>
<protein>
    <submittedName>
        <fullName evidence="2">Uncharacterized protein</fullName>
    </submittedName>
</protein>
<feature type="region of interest" description="Disordered" evidence="1">
    <location>
        <begin position="293"/>
        <end position="347"/>
    </location>
</feature>
<dbReference type="OrthoDB" id="546079at2759"/>
<dbReference type="AlphaFoldDB" id="A0A2V0PEB7"/>
<evidence type="ECO:0000313" key="3">
    <source>
        <dbReference type="Proteomes" id="UP000247498"/>
    </source>
</evidence>
<keyword evidence="3" id="KW-1185">Reference proteome</keyword>
<comment type="caution">
    <text evidence="2">The sequence shown here is derived from an EMBL/GenBank/DDBJ whole genome shotgun (WGS) entry which is preliminary data.</text>
</comment>
<organism evidence="2 3">
    <name type="scientific">Raphidocelis subcapitata</name>
    <dbReference type="NCBI Taxonomy" id="307507"/>
    <lineage>
        <taxon>Eukaryota</taxon>
        <taxon>Viridiplantae</taxon>
        <taxon>Chlorophyta</taxon>
        <taxon>core chlorophytes</taxon>
        <taxon>Chlorophyceae</taxon>
        <taxon>CS clade</taxon>
        <taxon>Sphaeropleales</taxon>
        <taxon>Selenastraceae</taxon>
        <taxon>Raphidocelis</taxon>
    </lineage>
</organism>
<reference evidence="2 3" key="1">
    <citation type="journal article" date="2018" name="Sci. Rep.">
        <title>Raphidocelis subcapitata (=Pseudokirchneriella subcapitata) provides an insight into genome evolution and environmental adaptations in the Sphaeropleales.</title>
        <authorList>
            <person name="Suzuki S."/>
            <person name="Yamaguchi H."/>
            <person name="Nakajima N."/>
            <person name="Kawachi M."/>
        </authorList>
    </citation>
    <scope>NUCLEOTIDE SEQUENCE [LARGE SCALE GENOMIC DNA]</scope>
    <source>
        <strain evidence="2 3">NIES-35</strain>
    </source>
</reference>
<evidence type="ECO:0000313" key="2">
    <source>
        <dbReference type="EMBL" id="GBF98198.1"/>
    </source>
</evidence>
<feature type="compositionally biased region" description="Gly residues" evidence="1">
    <location>
        <begin position="331"/>
        <end position="347"/>
    </location>
</feature>
<dbReference type="InParanoid" id="A0A2V0PEB7"/>
<evidence type="ECO:0000256" key="1">
    <source>
        <dbReference type="SAM" id="MobiDB-lite"/>
    </source>
</evidence>
<proteinExistence type="predicted"/>
<name>A0A2V0PEB7_9CHLO</name>
<accession>A0A2V0PEB7</accession>
<dbReference type="EMBL" id="BDRX01000118">
    <property type="protein sequence ID" value="GBF98198.1"/>
    <property type="molecule type" value="Genomic_DNA"/>
</dbReference>